<evidence type="ECO:0000313" key="1">
    <source>
        <dbReference type="EMBL" id="GIY48835.1"/>
    </source>
</evidence>
<dbReference type="Proteomes" id="UP001054837">
    <property type="component" value="Unassembled WGS sequence"/>
</dbReference>
<sequence>MAEKKNEKSATEAFILRHEGLKTLLSAASRAASAFVYSTAKVAVNSAANGVLRRKLRLLVFFCRSLRQRFKTPVIDHSCRSETALYGDARGGSVYGGLPDFIVRLLMFRRGCLAIVK</sequence>
<reference evidence="1 2" key="1">
    <citation type="submission" date="2021-06" db="EMBL/GenBank/DDBJ databases">
        <title>Caerostris darwini draft genome.</title>
        <authorList>
            <person name="Kono N."/>
            <person name="Arakawa K."/>
        </authorList>
    </citation>
    <scope>NUCLEOTIDE SEQUENCE [LARGE SCALE GENOMIC DNA]</scope>
</reference>
<keyword evidence="2" id="KW-1185">Reference proteome</keyword>
<proteinExistence type="predicted"/>
<comment type="caution">
    <text evidence="1">The sequence shown here is derived from an EMBL/GenBank/DDBJ whole genome shotgun (WGS) entry which is preliminary data.</text>
</comment>
<protein>
    <submittedName>
        <fullName evidence="1">Uncharacterized protein</fullName>
    </submittedName>
</protein>
<dbReference type="AlphaFoldDB" id="A0AAV4TRL9"/>
<gene>
    <name evidence="1" type="ORF">CDAR_528151</name>
</gene>
<accession>A0AAV4TRL9</accession>
<dbReference type="EMBL" id="BPLQ01010158">
    <property type="protein sequence ID" value="GIY48835.1"/>
    <property type="molecule type" value="Genomic_DNA"/>
</dbReference>
<organism evidence="1 2">
    <name type="scientific">Caerostris darwini</name>
    <dbReference type="NCBI Taxonomy" id="1538125"/>
    <lineage>
        <taxon>Eukaryota</taxon>
        <taxon>Metazoa</taxon>
        <taxon>Ecdysozoa</taxon>
        <taxon>Arthropoda</taxon>
        <taxon>Chelicerata</taxon>
        <taxon>Arachnida</taxon>
        <taxon>Araneae</taxon>
        <taxon>Araneomorphae</taxon>
        <taxon>Entelegynae</taxon>
        <taxon>Araneoidea</taxon>
        <taxon>Araneidae</taxon>
        <taxon>Caerostris</taxon>
    </lineage>
</organism>
<evidence type="ECO:0000313" key="2">
    <source>
        <dbReference type="Proteomes" id="UP001054837"/>
    </source>
</evidence>
<name>A0AAV4TRL9_9ARAC</name>